<dbReference type="GeneID" id="91100344"/>
<feature type="transmembrane region" description="Helical" evidence="2">
    <location>
        <begin position="182"/>
        <end position="201"/>
    </location>
</feature>
<keyword evidence="2" id="KW-1133">Transmembrane helix</keyword>
<keyword evidence="4" id="KW-1185">Reference proteome</keyword>
<evidence type="ECO:0000313" key="3">
    <source>
        <dbReference type="EMBL" id="WWD03488.1"/>
    </source>
</evidence>
<feature type="transmembrane region" description="Helical" evidence="2">
    <location>
        <begin position="114"/>
        <end position="135"/>
    </location>
</feature>
<evidence type="ECO:0000256" key="1">
    <source>
        <dbReference type="SAM" id="MobiDB-lite"/>
    </source>
</evidence>
<evidence type="ECO:0000313" key="4">
    <source>
        <dbReference type="Proteomes" id="UP001358614"/>
    </source>
</evidence>
<dbReference type="RefSeq" id="XP_066081455.1">
    <property type="nucleotide sequence ID" value="XM_066225358.1"/>
</dbReference>
<feature type="compositionally biased region" description="Basic residues" evidence="1">
    <location>
        <begin position="261"/>
        <end position="283"/>
    </location>
</feature>
<protein>
    <recommendedName>
        <fullName evidence="5">Integral membrane protein</fullName>
    </recommendedName>
</protein>
<dbReference type="AlphaFoldDB" id="A0AAX4KDH0"/>
<sequence>MSFYSRCFPSSPSRLFKIQASIAAHFLALLTIVFLVFPGVSGPKVGFFWLRVEYNESQSQSIQTASGVDVNGTVGGDGEIWNLGGLGTCKLGEKCQPGQTPPGHYTPIQQVLQLHLAITAIFFVNWILSYVLFSFPQSISSKRYSTLIPLFAPFFTCIIFIAHLCVAHALEIKEGVKEVEKIDVFWLGTVAFVFSILWCIFAELDGMYKRHEFAEFDRPVLEPEPERGLAEKAVHGVYSLWPWRREEKTRKSGRKREDKRIHKSRSGSKGGKSKSHRRSQSRNKRSETA</sequence>
<gene>
    <name evidence="3" type="ORF">V865_001540</name>
</gene>
<keyword evidence="2" id="KW-0812">Transmembrane</keyword>
<feature type="transmembrane region" description="Helical" evidence="2">
    <location>
        <begin position="20"/>
        <end position="40"/>
    </location>
</feature>
<evidence type="ECO:0000256" key="2">
    <source>
        <dbReference type="SAM" id="Phobius"/>
    </source>
</evidence>
<dbReference type="KEGG" id="ker:91100344"/>
<accession>A0AAX4KDH0</accession>
<keyword evidence="2" id="KW-0472">Membrane</keyword>
<feature type="transmembrane region" description="Helical" evidence="2">
    <location>
        <begin position="147"/>
        <end position="170"/>
    </location>
</feature>
<dbReference type="Proteomes" id="UP001358614">
    <property type="component" value="Chromosome 1"/>
</dbReference>
<proteinExistence type="predicted"/>
<dbReference type="EMBL" id="CP144089">
    <property type="protein sequence ID" value="WWD03488.1"/>
    <property type="molecule type" value="Genomic_DNA"/>
</dbReference>
<evidence type="ECO:0008006" key="5">
    <source>
        <dbReference type="Google" id="ProtNLM"/>
    </source>
</evidence>
<feature type="region of interest" description="Disordered" evidence="1">
    <location>
        <begin position="247"/>
        <end position="289"/>
    </location>
</feature>
<reference evidence="3 4" key="1">
    <citation type="submission" date="2024-01" db="EMBL/GenBank/DDBJ databases">
        <title>Comparative genomics of Cryptococcus and Kwoniella reveals pathogenesis evolution and contrasting modes of karyotype evolution via chromosome fusion or intercentromeric recombination.</title>
        <authorList>
            <person name="Coelho M.A."/>
            <person name="David-Palma M."/>
            <person name="Shea T."/>
            <person name="Bowers K."/>
            <person name="McGinley-Smith S."/>
            <person name="Mohammad A.W."/>
            <person name="Gnirke A."/>
            <person name="Yurkov A.M."/>
            <person name="Nowrousian M."/>
            <person name="Sun S."/>
            <person name="Cuomo C.A."/>
            <person name="Heitman J."/>
        </authorList>
    </citation>
    <scope>NUCLEOTIDE SEQUENCE [LARGE SCALE GENOMIC DNA]</scope>
    <source>
        <strain evidence="3 4">PYCC6329</strain>
    </source>
</reference>
<organism evidence="3 4">
    <name type="scientific">Kwoniella europaea PYCC6329</name>
    <dbReference type="NCBI Taxonomy" id="1423913"/>
    <lineage>
        <taxon>Eukaryota</taxon>
        <taxon>Fungi</taxon>
        <taxon>Dikarya</taxon>
        <taxon>Basidiomycota</taxon>
        <taxon>Agaricomycotina</taxon>
        <taxon>Tremellomycetes</taxon>
        <taxon>Tremellales</taxon>
        <taxon>Cryptococcaceae</taxon>
        <taxon>Kwoniella</taxon>
    </lineage>
</organism>
<feature type="compositionally biased region" description="Basic and acidic residues" evidence="1">
    <location>
        <begin position="247"/>
        <end position="260"/>
    </location>
</feature>
<name>A0AAX4KDH0_9TREE</name>